<dbReference type="AlphaFoldDB" id="A0A6V7GTJ5"/>
<proteinExistence type="predicted"/>
<evidence type="ECO:0000313" key="1">
    <source>
        <dbReference type="EMBL" id="CAD1468285.1"/>
    </source>
</evidence>
<comment type="caution">
    <text evidence="1">The sequence shown here is derived from an EMBL/GenBank/DDBJ whole genome shotgun (WGS) entry which is preliminary data.</text>
</comment>
<dbReference type="EMBL" id="CAJDYZ010000372">
    <property type="protein sequence ID" value="CAD1468285.1"/>
    <property type="molecule type" value="Genomic_DNA"/>
</dbReference>
<name>A0A6V7GTJ5_9HYME</name>
<protein>
    <submittedName>
        <fullName evidence="1">Uncharacterized protein</fullName>
    </submittedName>
</protein>
<keyword evidence="2" id="KW-1185">Reference proteome</keyword>
<sequence length="73" mass="8332">SVRIDTHGSDNWYFGKIAQDTRLTIIINNHLKKFSLKCFHTICEDVVLDKFVFGQSQKANLLINGTEFITICA</sequence>
<feature type="non-terminal residue" evidence="1">
    <location>
        <position position="73"/>
    </location>
</feature>
<accession>A0A6V7GTJ5</accession>
<evidence type="ECO:0000313" key="2">
    <source>
        <dbReference type="Proteomes" id="UP000752696"/>
    </source>
</evidence>
<organism evidence="1 2">
    <name type="scientific">Heterotrigona itama</name>
    <dbReference type="NCBI Taxonomy" id="395501"/>
    <lineage>
        <taxon>Eukaryota</taxon>
        <taxon>Metazoa</taxon>
        <taxon>Ecdysozoa</taxon>
        <taxon>Arthropoda</taxon>
        <taxon>Hexapoda</taxon>
        <taxon>Insecta</taxon>
        <taxon>Pterygota</taxon>
        <taxon>Neoptera</taxon>
        <taxon>Endopterygota</taxon>
        <taxon>Hymenoptera</taxon>
        <taxon>Apocrita</taxon>
        <taxon>Aculeata</taxon>
        <taxon>Apoidea</taxon>
        <taxon>Anthophila</taxon>
        <taxon>Apidae</taxon>
        <taxon>Heterotrigona</taxon>
    </lineage>
</organism>
<gene>
    <name evidence="1" type="ORF">MHI_LOCUS36003</name>
</gene>
<dbReference type="Proteomes" id="UP000752696">
    <property type="component" value="Unassembled WGS sequence"/>
</dbReference>
<reference evidence="1" key="1">
    <citation type="submission" date="2020-07" db="EMBL/GenBank/DDBJ databases">
        <authorList>
            <person name="Nazaruddin N."/>
        </authorList>
    </citation>
    <scope>NUCLEOTIDE SEQUENCE</scope>
</reference>